<gene>
    <name evidence="1" type="ORF">ACRE_009790</name>
</gene>
<evidence type="ECO:0000313" key="1">
    <source>
        <dbReference type="EMBL" id="KFH48028.1"/>
    </source>
</evidence>
<proteinExistence type="predicted"/>
<dbReference type="Pfam" id="PF05704">
    <property type="entry name" value="Caps_synth"/>
    <property type="match status" value="1"/>
</dbReference>
<dbReference type="EMBL" id="JPKY01000005">
    <property type="protein sequence ID" value="KFH48028.1"/>
    <property type="molecule type" value="Genomic_DNA"/>
</dbReference>
<dbReference type="HOGENOM" id="CLU_061936_0_0_1"/>
<evidence type="ECO:0000313" key="2">
    <source>
        <dbReference type="Proteomes" id="UP000029964"/>
    </source>
</evidence>
<dbReference type="AlphaFoldDB" id="A0A086TF96"/>
<dbReference type="Proteomes" id="UP000029964">
    <property type="component" value="Unassembled WGS sequence"/>
</dbReference>
<evidence type="ECO:0008006" key="3">
    <source>
        <dbReference type="Google" id="ProtNLM"/>
    </source>
</evidence>
<comment type="caution">
    <text evidence="1">The sequence shown here is derived from an EMBL/GenBank/DDBJ whole genome shotgun (WGS) entry which is preliminary data.</text>
</comment>
<dbReference type="Gene3D" id="3.90.550.20">
    <property type="match status" value="1"/>
</dbReference>
<dbReference type="SUPFAM" id="SSF53448">
    <property type="entry name" value="Nucleotide-diphospho-sugar transferases"/>
    <property type="match status" value="1"/>
</dbReference>
<accession>A0A086TF96</accession>
<dbReference type="GO" id="GO:0016757">
    <property type="term" value="F:glycosyltransferase activity"/>
    <property type="evidence" value="ECO:0007669"/>
    <property type="project" value="InterPro"/>
</dbReference>
<protein>
    <recommendedName>
        <fullName evidence="3">Capsule polysaccharide biosynthesis protein</fullName>
    </recommendedName>
</protein>
<organism evidence="1 2">
    <name type="scientific">Hapsidospora chrysogenum (strain ATCC 11550 / CBS 779.69 / DSM 880 / IAM 14645 / JCM 23072 / IMI 49137)</name>
    <name type="common">Acremonium chrysogenum</name>
    <dbReference type="NCBI Taxonomy" id="857340"/>
    <lineage>
        <taxon>Eukaryota</taxon>
        <taxon>Fungi</taxon>
        <taxon>Dikarya</taxon>
        <taxon>Ascomycota</taxon>
        <taxon>Pezizomycotina</taxon>
        <taxon>Sordariomycetes</taxon>
        <taxon>Hypocreomycetidae</taxon>
        <taxon>Hypocreales</taxon>
        <taxon>Bionectriaceae</taxon>
        <taxon>Hapsidospora</taxon>
    </lineage>
</organism>
<reference evidence="2" key="1">
    <citation type="journal article" date="2014" name="Genome Announc.">
        <title>Genome sequence and annotation of Acremonium chrysogenum, producer of the beta-lactam antibiotic cephalosporin C.</title>
        <authorList>
            <person name="Terfehr D."/>
            <person name="Dahlmann T.A."/>
            <person name="Specht T."/>
            <person name="Zadra I."/>
            <person name="Kuernsteiner H."/>
            <person name="Kueck U."/>
        </authorList>
    </citation>
    <scope>NUCLEOTIDE SEQUENCE [LARGE SCALE GENOMIC DNA]</scope>
    <source>
        <strain evidence="2">ATCC 11550 / CBS 779.69 / DSM 880 / IAM 14645 / JCM 23072 / IMI 49137</strain>
    </source>
</reference>
<dbReference type="InterPro" id="IPR029044">
    <property type="entry name" value="Nucleotide-diphossugar_trans"/>
</dbReference>
<dbReference type="OrthoDB" id="409543at2759"/>
<sequence>MESPNYPIPPGLYAVPDHLLDLRSDAEIDRGLLNPKPVESEKNIWFFWLSGYASMHPYAKRTVRAYHRRFSKQGWVIRVIDREPSSPLNVANFVDLTEENFPRAFIDRTLTGRYAAQHNSDLVRWPLLLKYGGVYADVGMMQIGDLDRLYSETVGNPDSPYEIISYSSGGDGARQLTNYFLCCQRNNPLFLRCHKLFLALWAEDGGKTSTEGMHASPLVRNLPLQNTAGNVTMEEDGKVYGPEDVAVLLTDYIIQGQVITQVMGLDDGEDAWNGPEYVAKHVYAIEFMEGSQLINVFTTWNGPRAFELMSLRLPGDGDEESEDQKLAREIVEACLTRSWGFKLAHGLIIRVFGETLGSLWRKHEGSDDVPGTYGHWLRHAITYWNQVNVPERVDFQVIPPLKKGPLLREA</sequence>
<keyword evidence="2" id="KW-1185">Reference proteome</keyword>
<name>A0A086TF96_HAPC1</name>
<dbReference type="InterPro" id="IPR008441">
    <property type="entry name" value="AfumC-like_glycosyl_Trfase"/>
</dbReference>